<feature type="compositionally biased region" description="Low complexity" evidence="9">
    <location>
        <begin position="235"/>
        <end position="246"/>
    </location>
</feature>
<evidence type="ECO:0000313" key="13">
    <source>
        <dbReference type="Proteomes" id="UP001201873"/>
    </source>
</evidence>
<dbReference type="Gene3D" id="3.30.565.10">
    <property type="entry name" value="Histidine kinase-like ATPase, C-terminal domain"/>
    <property type="match status" value="1"/>
</dbReference>
<evidence type="ECO:0000256" key="3">
    <source>
        <dbReference type="ARBA" id="ARBA00022553"/>
    </source>
</evidence>
<feature type="transmembrane region" description="Helical" evidence="10">
    <location>
        <begin position="48"/>
        <end position="64"/>
    </location>
</feature>
<sequence>MALPVLVGLFLVALAFDRPGLWAPWCLVGVVVGLGQGAALWWRGRYPVAVMAITLVGGAISQLVNPEMTFPYAAMVAIVSLAAARPPLVSLSALALLCGVAALNFFTASAVDTWFVMAIAVVPWALGEAVRNRRAALVVEAARAVAEERMRIAREMHDVLAHSMSAIIVQASAADDVFDVAPDKARAALRTIETTSRDVLAELRHLLAAVRPGDQDGPSNPADDAPRPADPVDPARPAALPRRPQPGLREVEELAAPLRAAGVAVDLRVDGAARPLPAGVDLAAYRIVQEALTNALRHAAATRVVVTLHYDRDVLELRVADNGTGGPASDEPTRVTASAWPLPSAGHGITGMRERAAMVGGQLEAARQARGGFHVRATLPLGGPR</sequence>
<dbReference type="InterPro" id="IPR005467">
    <property type="entry name" value="His_kinase_dom"/>
</dbReference>
<evidence type="ECO:0000256" key="4">
    <source>
        <dbReference type="ARBA" id="ARBA00022679"/>
    </source>
</evidence>
<dbReference type="EMBL" id="JALKFT010000014">
    <property type="protein sequence ID" value="MCK9877054.1"/>
    <property type="molecule type" value="Genomic_DNA"/>
</dbReference>
<keyword evidence="5" id="KW-0547">Nucleotide-binding</keyword>
<keyword evidence="6 12" id="KW-0418">Kinase</keyword>
<proteinExistence type="predicted"/>
<feature type="transmembrane region" description="Helical" evidence="10">
    <location>
        <begin position="95"/>
        <end position="126"/>
    </location>
</feature>
<organism evidence="12 13">
    <name type="scientific">Frankia umida</name>
    <dbReference type="NCBI Taxonomy" id="573489"/>
    <lineage>
        <taxon>Bacteria</taxon>
        <taxon>Bacillati</taxon>
        <taxon>Actinomycetota</taxon>
        <taxon>Actinomycetes</taxon>
        <taxon>Frankiales</taxon>
        <taxon>Frankiaceae</taxon>
        <taxon>Frankia</taxon>
    </lineage>
</organism>
<evidence type="ECO:0000256" key="10">
    <source>
        <dbReference type="SAM" id="Phobius"/>
    </source>
</evidence>
<dbReference type="PANTHER" id="PTHR24421:SF10">
    <property type="entry name" value="NITRATE_NITRITE SENSOR PROTEIN NARQ"/>
    <property type="match status" value="1"/>
</dbReference>
<dbReference type="SUPFAM" id="SSF55874">
    <property type="entry name" value="ATPase domain of HSP90 chaperone/DNA topoisomerase II/histidine kinase"/>
    <property type="match status" value="1"/>
</dbReference>
<keyword evidence="7" id="KW-0067">ATP-binding</keyword>
<evidence type="ECO:0000256" key="1">
    <source>
        <dbReference type="ARBA" id="ARBA00000085"/>
    </source>
</evidence>
<dbReference type="Proteomes" id="UP001201873">
    <property type="component" value="Unassembled WGS sequence"/>
</dbReference>
<dbReference type="RefSeq" id="WP_248825349.1">
    <property type="nucleotide sequence ID" value="NZ_JALKFT010000014.1"/>
</dbReference>
<dbReference type="EC" id="2.7.13.3" evidence="2"/>
<evidence type="ECO:0000313" key="12">
    <source>
        <dbReference type="EMBL" id="MCK9877054.1"/>
    </source>
</evidence>
<dbReference type="InterPro" id="IPR011712">
    <property type="entry name" value="Sig_transdc_His_kin_sub3_dim/P"/>
</dbReference>
<dbReference type="InterPro" id="IPR003594">
    <property type="entry name" value="HATPase_dom"/>
</dbReference>
<comment type="caution">
    <text evidence="12">The sequence shown here is derived from an EMBL/GenBank/DDBJ whole genome shotgun (WGS) entry which is preliminary data.</text>
</comment>
<accession>A0ABT0JZT4</accession>
<feature type="transmembrane region" description="Helical" evidence="10">
    <location>
        <begin position="25"/>
        <end position="41"/>
    </location>
</feature>
<feature type="region of interest" description="Disordered" evidence="9">
    <location>
        <begin position="210"/>
        <end position="247"/>
    </location>
</feature>
<keyword evidence="10" id="KW-0812">Transmembrane</keyword>
<dbReference type="Gene3D" id="1.20.5.1930">
    <property type="match status" value="1"/>
</dbReference>
<dbReference type="CDD" id="cd16917">
    <property type="entry name" value="HATPase_UhpB-NarQ-NarX-like"/>
    <property type="match status" value="1"/>
</dbReference>
<keyword evidence="10" id="KW-1133">Transmembrane helix</keyword>
<dbReference type="PROSITE" id="PS50109">
    <property type="entry name" value="HIS_KIN"/>
    <property type="match status" value="1"/>
</dbReference>
<name>A0ABT0JZT4_9ACTN</name>
<keyword evidence="10" id="KW-0472">Membrane</keyword>
<dbReference type="SMART" id="SM00387">
    <property type="entry name" value="HATPase_c"/>
    <property type="match status" value="1"/>
</dbReference>
<gene>
    <name evidence="12" type="ORF">MXD59_14945</name>
</gene>
<feature type="domain" description="Histidine kinase" evidence="11">
    <location>
        <begin position="286"/>
        <end position="383"/>
    </location>
</feature>
<dbReference type="Pfam" id="PF02518">
    <property type="entry name" value="HATPase_c"/>
    <property type="match status" value="1"/>
</dbReference>
<keyword evidence="8" id="KW-0902">Two-component regulatory system</keyword>
<keyword evidence="3" id="KW-0597">Phosphoprotein</keyword>
<dbReference type="InterPro" id="IPR050482">
    <property type="entry name" value="Sensor_HK_TwoCompSys"/>
</dbReference>
<evidence type="ECO:0000256" key="7">
    <source>
        <dbReference type="ARBA" id="ARBA00022840"/>
    </source>
</evidence>
<evidence type="ECO:0000256" key="2">
    <source>
        <dbReference type="ARBA" id="ARBA00012438"/>
    </source>
</evidence>
<dbReference type="GO" id="GO:0016301">
    <property type="term" value="F:kinase activity"/>
    <property type="evidence" value="ECO:0007669"/>
    <property type="project" value="UniProtKB-KW"/>
</dbReference>
<feature type="transmembrane region" description="Helical" evidence="10">
    <location>
        <begin position="70"/>
        <end position="88"/>
    </location>
</feature>
<keyword evidence="13" id="KW-1185">Reference proteome</keyword>
<keyword evidence="4" id="KW-0808">Transferase</keyword>
<reference evidence="12 13" key="1">
    <citation type="submission" date="2022-04" db="EMBL/GenBank/DDBJ databases">
        <title>Genome diversity in the genus Frankia.</title>
        <authorList>
            <person name="Carlos-Shanley C."/>
            <person name="Hahn D."/>
        </authorList>
    </citation>
    <scope>NUCLEOTIDE SEQUENCE [LARGE SCALE GENOMIC DNA]</scope>
    <source>
        <strain evidence="12 13">Ag45/Mut15</strain>
    </source>
</reference>
<dbReference type="Pfam" id="PF07730">
    <property type="entry name" value="HisKA_3"/>
    <property type="match status" value="1"/>
</dbReference>
<evidence type="ECO:0000256" key="9">
    <source>
        <dbReference type="SAM" id="MobiDB-lite"/>
    </source>
</evidence>
<dbReference type="InterPro" id="IPR036890">
    <property type="entry name" value="HATPase_C_sf"/>
</dbReference>
<protein>
    <recommendedName>
        <fullName evidence="2">histidine kinase</fullName>
        <ecNumber evidence="2">2.7.13.3</ecNumber>
    </recommendedName>
</protein>
<evidence type="ECO:0000256" key="5">
    <source>
        <dbReference type="ARBA" id="ARBA00022741"/>
    </source>
</evidence>
<evidence type="ECO:0000256" key="8">
    <source>
        <dbReference type="ARBA" id="ARBA00023012"/>
    </source>
</evidence>
<comment type="catalytic activity">
    <reaction evidence="1">
        <text>ATP + protein L-histidine = ADP + protein N-phospho-L-histidine.</text>
        <dbReference type="EC" id="2.7.13.3"/>
    </reaction>
</comment>
<dbReference type="PANTHER" id="PTHR24421">
    <property type="entry name" value="NITRATE/NITRITE SENSOR PROTEIN NARX-RELATED"/>
    <property type="match status" value="1"/>
</dbReference>
<evidence type="ECO:0000259" key="11">
    <source>
        <dbReference type="PROSITE" id="PS50109"/>
    </source>
</evidence>
<evidence type="ECO:0000256" key="6">
    <source>
        <dbReference type="ARBA" id="ARBA00022777"/>
    </source>
</evidence>